<dbReference type="InParanoid" id="M4DCD3"/>
<keyword evidence="2" id="KW-1185">Reference proteome</keyword>
<dbReference type="EnsemblPlants" id="Bra014146.1">
    <property type="protein sequence ID" value="Bra014146.1-P"/>
    <property type="gene ID" value="Bra014146"/>
</dbReference>
<sequence length="129" mass="14013">MTTAIAIQTASPPYGLVISGSRRIETHHRSNVFSCFVLRLLLSSPPEEGSKSTKDEDCVGPYGVSAVFSQSRRSLLRRFTSSPAEEPTTDDECLGSHQSGDAVFCFGSVMINFLFALVCVDESCEEAKI</sequence>
<evidence type="ECO:0000313" key="2">
    <source>
        <dbReference type="Proteomes" id="UP000011750"/>
    </source>
</evidence>
<organism evidence="1 2">
    <name type="scientific">Brassica campestris</name>
    <name type="common">Field mustard</name>
    <dbReference type="NCBI Taxonomy" id="3711"/>
    <lineage>
        <taxon>Eukaryota</taxon>
        <taxon>Viridiplantae</taxon>
        <taxon>Streptophyta</taxon>
        <taxon>Embryophyta</taxon>
        <taxon>Tracheophyta</taxon>
        <taxon>Spermatophyta</taxon>
        <taxon>Magnoliopsida</taxon>
        <taxon>eudicotyledons</taxon>
        <taxon>Gunneridae</taxon>
        <taxon>Pentapetalae</taxon>
        <taxon>rosids</taxon>
        <taxon>malvids</taxon>
        <taxon>Brassicales</taxon>
        <taxon>Brassicaceae</taxon>
        <taxon>Brassiceae</taxon>
        <taxon>Brassica</taxon>
    </lineage>
</organism>
<reference evidence="1" key="3">
    <citation type="submission" date="2023-03" db="UniProtKB">
        <authorList>
            <consortium name="EnsemblPlants"/>
        </authorList>
    </citation>
    <scope>IDENTIFICATION</scope>
    <source>
        <strain evidence="1">cv. Chiifu-401-42</strain>
    </source>
</reference>
<dbReference type="Proteomes" id="UP000011750">
    <property type="component" value="Chromosome A08"/>
</dbReference>
<proteinExistence type="predicted"/>
<accession>M4DCD3</accession>
<name>M4DCD3_BRACM</name>
<dbReference type="HOGENOM" id="CLU_1951832_0_0_1"/>
<evidence type="ECO:0000313" key="1">
    <source>
        <dbReference type="EnsemblPlants" id="Bra014146.1-P"/>
    </source>
</evidence>
<dbReference type="AlphaFoldDB" id="M4DCD3"/>
<protein>
    <submittedName>
        <fullName evidence="1">Uncharacterized protein</fullName>
    </submittedName>
</protein>
<dbReference type="Gramene" id="Bra014146.1">
    <property type="protein sequence ID" value="Bra014146.1-P"/>
    <property type="gene ID" value="Bra014146"/>
</dbReference>
<reference evidence="1 2" key="2">
    <citation type="journal article" date="2018" name="Hortic Res">
        <title>Improved Brassica rapa reference genome by single-molecule sequencing and chromosome conformation capture technologies.</title>
        <authorList>
            <person name="Zhang L."/>
            <person name="Cai X."/>
            <person name="Wu J."/>
            <person name="Liu M."/>
            <person name="Grob S."/>
            <person name="Cheng F."/>
            <person name="Liang J."/>
            <person name="Cai C."/>
            <person name="Liu Z."/>
            <person name="Liu B."/>
            <person name="Wang F."/>
            <person name="Li S."/>
            <person name="Liu F."/>
            <person name="Li X."/>
            <person name="Cheng L."/>
            <person name="Yang W."/>
            <person name="Li M.H."/>
            <person name="Grossniklaus U."/>
            <person name="Zheng H."/>
            <person name="Wang X."/>
        </authorList>
    </citation>
    <scope>NUCLEOTIDE SEQUENCE [LARGE SCALE GENOMIC DNA]</scope>
    <source>
        <strain evidence="1 2">cv. Chiifu-401-42</strain>
    </source>
</reference>
<reference evidence="1 2" key="1">
    <citation type="journal article" date="2011" name="Nat. Genet.">
        <title>The genome of the mesopolyploid crop species Brassica rapa.</title>
        <authorList>
            <consortium name="Brassica rapa Genome Sequencing Project Consortium"/>
            <person name="Wang X."/>
            <person name="Wang H."/>
            <person name="Wang J."/>
            <person name="Sun R."/>
            <person name="Wu J."/>
            <person name="Liu S."/>
            <person name="Bai Y."/>
            <person name="Mun J.H."/>
            <person name="Bancroft I."/>
            <person name="Cheng F."/>
            <person name="Huang S."/>
            <person name="Li X."/>
            <person name="Hua W."/>
            <person name="Wang J."/>
            <person name="Wang X."/>
            <person name="Freeling M."/>
            <person name="Pires J.C."/>
            <person name="Paterson A.H."/>
            <person name="Chalhoub B."/>
            <person name="Wang B."/>
            <person name="Hayward A."/>
            <person name="Sharpe A.G."/>
            <person name="Park B.S."/>
            <person name="Weisshaar B."/>
            <person name="Liu B."/>
            <person name="Li B."/>
            <person name="Liu B."/>
            <person name="Tong C."/>
            <person name="Song C."/>
            <person name="Duran C."/>
            <person name="Peng C."/>
            <person name="Geng C."/>
            <person name="Koh C."/>
            <person name="Lin C."/>
            <person name="Edwards D."/>
            <person name="Mu D."/>
            <person name="Shen D."/>
            <person name="Soumpourou E."/>
            <person name="Li F."/>
            <person name="Fraser F."/>
            <person name="Conant G."/>
            <person name="Lassalle G."/>
            <person name="King G.J."/>
            <person name="Bonnema G."/>
            <person name="Tang H."/>
            <person name="Wang H."/>
            <person name="Belcram H."/>
            <person name="Zhou H."/>
            <person name="Hirakawa H."/>
            <person name="Abe H."/>
            <person name="Guo H."/>
            <person name="Wang H."/>
            <person name="Jin H."/>
            <person name="Parkin I.A."/>
            <person name="Batley J."/>
            <person name="Kim J.S."/>
            <person name="Just J."/>
            <person name="Li J."/>
            <person name="Xu J."/>
            <person name="Deng J."/>
            <person name="Kim J.A."/>
            <person name="Li J."/>
            <person name="Yu J."/>
            <person name="Meng J."/>
            <person name="Wang J."/>
            <person name="Min J."/>
            <person name="Poulain J."/>
            <person name="Wang J."/>
            <person name="Hatakeyama K."/>
            <person name="Wu K."/>
            <person name="Wang L."/>
            <person name="Fang L."/>
            <person name="Trick M."/>
            <person name="Links M.G."/>
            <person name="Zhao M."/>
            <person name="Jin M."/>
            <person name="Ramchiary N."/>
            <person name="Drou N."/>
            <person name="Berkman P.J."/>
            <person name="Cai Q."/>
            <person name="Huang Q."/>
            <person name="Li R."/>
            <person name="Tabata S."/>
            <person name="Cheng S."/>
            <person name="Zhang S."/>
            <person name="Zhang S."/>
            <person name="Huang S."/>
            <person name="Sato S."/>
            <person name="Sun S."/>
            <person name="Kwon S.J."/>
            <person name="Choi S.R."/>
            <person name="Lee T.H."/>
            <person name="Fan W."/>
            <person name="Zhao X."/>
            <person name="Tan X."/>
            <person name="Xu X."/>
            <person name="Wang Y."/>
            <person name="Qiu Y."/>
            <person name="Yin Y."/>
            <person name="Li Y."/>
            <person name="Du Y."/>
            <person name="Liao Y."/>
            <person name="Lim Y."/>
            <person name="Narusaka Y."/>
            <person name="Wang Y."/>
            <person name="Wang Z."/>
            <person name="Li Z."/>
            <person name="Wang Z."/>
            <person name="Xiong Z."/>
            <person name="Zhang Z."/>
        </authorList>
    </citation>
    <scope>NUCLEOTIDE SEQUENCE [LARGE SCALE GENOMIC DNA]</scope>
    <source>
        <strain evidence="1 2">cv. Chiifu-401-42</strain>
    </source>
</reference>